<accession>A0A919M9S9</accession>
<feature type="compositionally biased region" description="Low complexity" evidence="1">
    <location>
        <begin position="72"/>
        <end position="83"/>
    </location>
</feature>
<evidence type="ECO:0000313" key="2">
    <source>
        <dbReference type="EMBL" id="GID63351.1"/>
    </source>
</evidence>
<protein>
    <submittedName>
        <fullName evidence="2">Uncharacterized protein</fullName>
    </submittedName>
</protein>
<keyword evidence="3" id="KW-1185">Reference proteome</keyword>
<dbReference type="Proteomes" id="UP000619479">
    <property type="component" value="Unassembled WGS sequence"/>
</dbReference>
<feature type="compositionally biased region" description="Basic residues" evidence="1">
    <location>
        <begin position="34"/>
        <end position="43"/>
    </location>
</feature>
<feature type="compositionally biased region" description="Polar residues" evidence="1">
    <location>
        <begin position="12"/>
        <end position="25"/>
    </location>
</feature>
<comment type="caution">
    <text evidence="2">The sequence shown here is derived from an EMBL/GenBank/DDBJ whole genome shotgun (WGS) entry which is preliminary data.</text>
</comment>
<proteinExistence type="predicted"/>
<sequence>MPITYTRVKHPVTSSADCETESGSNAHPMLVTRMKVRERRRPPNTRAGSAPSRASATPSLLAPAKYAFTAPSVSTTATTAVTPRTGPPSPIASRSASGARLRARPGPSASTLTAATAR</sequence>
<feature type="region of interest" description="Disordered" evidence="1">
    <location>
        <begin position="1"/>
        <end position="59"/>
    </location>
</feature>
<dbReference type="AlphaFoldDB" id="A0A919M9S9"/>
<evidence type="ECO:0000313" key="3">
    <source>
        <dbReference type="Proteomes" id="UP000619479"/>
    </source>
</evidence>
<feature type="compositionally biased region" description="Polar residues" evidence="1">
    <location>
        <begin position="108"/>
        <end position="118"/>
    </location>
</feature>
<dbReference type="EMBL" id="BOMH01000007">
    <property type="protein sequence ID" value="GID63351.1"/>
    <property type="molecule type" value="Genomic_DNA"/>
</dbReference>
<reference evidence="2" key="1">
    <citation type="submission" date="2021-01" db="EMBL/GenBank/DDBJ databases">
        <title>Whole genome shotgun sequence of Actinoplanes cyaneus NBRC 14990.</title>
        <authorList>
            <person name="Komaki H."/>
            <person name="Tamura T."/>
        </authorList>
    </citation>
    <scope>NUCLEOTIDE SEQUENCE</scope>
    <source>
        <strain evidence="2">NBRC 14990</strain>
    </source>
</reference>
<organism evidence="2 3">
    <name type="scientific">Actinoplanes cyaneus</name>
    <dbReference type="NCBI Taxonomy" id="52696"/>
    <lineage>
        <taxon>Bacteria</taxon>
        <taxon>Bacillati</taxon>
        <taxon>Actinomycetota</taxon>
        <taxon>Actinomycetes</taxon>
        <taxon>Micromonosporales</taxon>
        <taxon>Micromonosporaceae</taxon>
        <taxon>Actinoplanes</taxon>
    </lineage>
</organism>
<name>A0A919M9S9_9ACTN</name>
<evidence type="ECO:0000256" key="1">
    <source>
        <dbReference type="SAM" id="MobiDB-lite"/>
    </source>
</evidence>
<feature type="region of interest" description="Disordered" evidence="1">
    <location>
        <begin position="72"/>
        <end position="118"/>
    </location>
</feature>
<gene>
    <name evidence="2" type="ORF">Acy02nite_12320</name>
</gene>